<keyword evidence="3 5" id="KW-1133">Transmembrane helix</keyword>
<dbReference type="GO" id="GO:0016020">
    <property type="term" value="C:membrane"/>
    <property type="evidence" value="ECO:0007669"/>
    <property type="project" value="UniProtKB-SubCell"/>
</dbReference>
<evidence type="ECO:0000259" key="6">
    <source>
        <dbReference type="Pfam" id="PF05154"/>
    </source>
</evidence>
<dbReference type="Proteomes" id="UP000263014">
    <property type="component" value="Unassembled WGS sequence"/>
</dbReference>
<sequence>MSEKQKYCKHCGELIDNDCVVCPKCGKQVEDLSVKNDTPIIINNSASSSSSASASATAVNTPGYGRAKNKWISLFLCIFTVFGHKFYEGKVGMGILYILTFGLFGIGWIIDIIALIGKPNPYYV</sequence>
<dbReference type="AlphaFoldDB" id="A0A374PAA9"/>
<evidence type="ECO:0000256" key="2">
    <source>
        <dbReference type="ARBA" id="ARBA00022692"/>
    </source>
</evidence>
<evidence type="ECO:0000256" key="1">
    <source>
        <dbReference type="ARBA" id="ARBA00004141"/>
    </source>
</evidence>
<comment type="caution">
    <text evidence="7">The sequence shown here is derived from an EMBL/GenBank/DDBJ whole genome shotgun (WGS) entry which is preliminary data.</text>
</comment>
<evidence type="ECO:0000256" key="4">
    <source>
        <dbReference type="ARBA" id="ARBA00023136"/>
    </source>
</evidence>
<keyword evidence="4 5" id="KW-0472">Membrane</keyword>
<dbReference type="EMBL" id="QSON01000003">
    <property type="protein sequence ID" value="RGJ05846.1"/>
    <property type="molecule type" value="Genomic_DNA"/>
</dbReference>
<evidence type="ECO:0000313" key="7">
    <source>
        <dbReference type="EMBL" id="RGJ05846.1"/>
    </source>
</evidence>
<dbReference type="Pfam" id="PF05154">
    <property type="entry name" value="TM2"/>
    <property type="match status" value="1"/>
</dbReference>
<comment type="subcellular location">
    <subcellularLocation>
        <location evidence="1">Membrane</location>
        <topology evidence="1">Multi-pass membrane protein</topology>
    </subcellularLocation>
</comment>
<dbReference type="InterPro" id="IPR007829">
    <property type="entry name" value="TM2"/>
</dbReference>
<accession>A0A374PAA9</accession>
<organism evidence="7 8">
    <name type="scientific">Hungatella hathewayi</name>
    <dbReference type="NCBI Taxonomy" id="154046"/>
    <lineage>
        <taxon>Bacteria</taxon>
        <taxon>Bacillati</taxon>
        <taxon>Bacillota</taxon>
        <taxon>Clostridia</taxon>
        <taxon>Lachnospirales</taxon>
        <taxon>Lachnospiraceae</taxon>
        <taxon>Hungatella</taxon>
    </lineage>
</organism>
<feature type="domain" description="TM2" evidence="6">
    <location>
        <begin position="67"/>
        <end position="113"/>
    </location>
</feature>
<proteinExistence type="predicted"/>
<evidence type="ECO:0000313" key="8">
    <source>
        <dbReference type="Proteomes" id="UP000263014"/>
    </source>
</evidence>
<feature type="transmembrane region" description="Helical" evidence="5">
    <location>
        <begin position="93"/>
        <end position="116"/>
    </location>
</feature>
<evidence type="ECO:0000256" key="5">
    <source>
        <dbReference type="SAM" id="Phobius"/>
    </source>
</evidence>
<name>A0A374PAA9_9FIRM</name>
<gene>
    <name evidence="7" type="ORF">DXD79_07410</name>
</gene>
<keyword evidence="2 5" id="KW-0812">Transmembrane</keyword>
<evidence type="ECO:0000256" key="3">
    <source>
        <dbReference type="ARBA" id="ARBA00022989"/>
    </source>
</evidence>
<dbReference type="RefSeq" id="WP_118033109.1">
    <property type="nucleotide sequence ID" value="NZ_QSON01000003.1"/>
</dbReference>
<reference evidence="7 8" key="1">
    <citation type="submission" date="2018-08" db="EMBL/GenBank/DDBJ databases">
        <title>A genome reference for cultivated species of the human gut microbiota.</title>
        <authorList>
            <person name="Zou Y."/>
            <person name="Xue W."/>
            <person name="Luo G."/>
        </authorList>
    </citation>
    <scope>NUCLEOTIDE SEQUENCE [LARGE SCALE GENOMIC DNA]</scope>
    <source>
        <strain evidence="7 8">TM09-12</strain>
    </source>
</reference>
<protein>
    <submittedName>
        <fullName evidence="7">TM2 domain-containing protein</fullName>
    </submittedName>
</protein>